<keyword evidence="3" id="KW-1185">Reference proteome</keyword>
<evidence type="ECO:0000313" key="2">
    <source>
        <dbReference type="EMBL" id="KAB8216705.1"/>
    </source>
</evidence>
<reference evidence="2 3" key="1">
    <citation type="submission" date="2019-04" db="EMBL/GenBank/DDBJ databases">
        <title>Fungal friends and foes A comparative genomics study of 23 Aspergillus species from section Flavi.</title>
        <authorList>
            <consortium name="DOE Joint Genome Institute"/>
            <person name="Kjaerbolling I."/>
            <person name="Vesth T.C."/>
            <person name="Frisvad J.C."/>
            <person name="Nybo J.L."/>
            <person name="Theobald S."/>
            <person name="Kildgaard S."/>
            <person name="Petersen T.I."/>
            <person name="Kuo A."/>
            <person name="Sato A."/>
            <person name="Lyhne E.K."/>
            <person name="Kogle M.E."/>
            <person name="Wiebenga A."/>
            <person name="Kun R.S."/>
            <person name="Lubbers R.J."/>
            <person name="Makela M.R."/>
            <person name="Barry K."/>
            <person name="Chovatia M."/>
            <person name="Clum A."/>
            <person name="Daum C."/>
            <person name="Haridas S."/>
            <person name="He G."/>
            <person name="LaButti K."/>
            <person name="Lipzen A."/>
            <person name="Mondo S."/>
            <person name="Pangilinan J."/>
            <person name="Riley R."/>
            <person name="Salamov A."/>
            <person name="Simmons B.A."/>
            <person name="Magnuson J.K."/>
            <person name="Henrissat B."/>
            <person name="Mortensen U.H."/>
            <person name="Larsen T.O."/>
            <person name="De vries R.P."/>
            <person name="Grigoriev I.V."/>
            <person name="Machida M."/>
            <person name="Baker S.E."/>
            <person name="Andersen M.R."/>
        </authorList>
    </citation>
    <scope>NUCLEOTIDE SEQUENCE [LARGE SCALE GENOMIC DNA]</scope>
    <source>
        <strain evidence="2 3">CBS 126849</strain>
    </source>
</reference>
<proteinExistence type="predicted"/>
<dbReference type="Proteomes" id="UP000326799">
    <property type="component" value="Unassembled WGS sequence"/>
</dbReference>
<dbReference type="AlphaFoldDB" id="A0A5N6EI78"/>
<keyword evidence="1" id="KW-0732">Signal</keyword>
<evidence type="ECO:0000256" key="1">
    <source>
        <dbReference type="SAM" id="SignalP"/>
    </source>
</evidence>
<protein>
    <submittedName>
        <fullName evidence="2">Uncharacterized protein</fullName>
    </submittedName>
</protein>
<name>A0A5N6EI78_9EURO</name>
<feature type="signal peptide" evidence="1">
    <location>
        <begin position="1"/>
        <end position="17"/>
    </location>
</feature>
<sequence>MIFDALVFVSLPQGIGLAVFQVVTQMEIPSCPFVRKIHQSKGILGQGKRAPREVVLVTWFHSRSRMGQVCICIMYQVSRVSEMLLECGSCILCRIDDVKVLSLTQGLGPPYIYAYSLLSGSCRVTDILHTERHSSFLTPYTGPELSWGNRLHVRKE</sequence>
<organism evidence="2 3">
    <name type="scientific">Aspergillus novoparasiticus</name>
    <dbReference type="NCBI Taxonomy" id="986946"/>
    <lineage>
        <taxon>Eukaryota</taxon>
        <taxon>Fungi</taxon>
        <taxon>Dikarya</taxon>
        <taxon>Ascomycota</taxon>
        <taxon>Pezizomycotina</taxon>
        <taxon>Eurotiomycetes</taxon>
        <taxon>Eurotiomycetidae</taxon>
        <taxon>Eurotiales</taxon>
        <taxon>Aspergillaceae</taxon>
        <taxon>Aspergillus</taxon>
        <taxon>Aspergillus subgen. Circumdati</taxon>
    </lineage>
</organism>
<evidence type="ECO:0000313" key="3">
    <source>
        <dbReference type="Proteomes" id="UP000326799"/>
    </source>
</evidence>
<gene>
    <name evidence="2" type="ORF">BDV33DRAFT_151988</name>
</gene>
<dbReference type="EMBL" id="ML733476">
    <property type="protein sequence ID" value="KAB8216705.1"/>
    <property type="molecule type" value="Genomic_DNA"/>
</dbReference>
<accession>A0A5N6EI78</accession>
<feature type="chain" id="PRO_5024892378" evidence="1">
    <location>
        <begin position="18"/>
        <end position="156"/>
    </location>
</feature>